<dbReference type="SMART" id="SM00191">
    <property type="entry name" value="Int_alpha"/>
    <property type="match status" value="5"/>
</dbReference>
<reference evidence="23" key="1">
    <citation type="journal article" date="2017" name="PLoS ONE">
        <title>The Agassiz's desert tortoise genome provides a resource for the conservation of a threatened species.</title>
        <authorList>
            <person name="Tollis M."/>
            <person name="DeNardo D.F."/>
            <person name="Cornelius J.A."/>
            <person name="Dolby G.A."/>
            <person name="Edwards T."/>
            <person name="Henen B.T."/>
            <person name="Karl A.E."/>
            <person name="Murphy R.W."/>
            <person name="Kusumi K."/>
        </authorList>
    </citation>
    <scope>NUCLEOTIDE SEQUENCE [LARGE SCALE GENOMIC DNA]</scope>
</reference>
<protein>
    <submittedName>
        <fullName evidence="22">Uncharacterized protein</fullName>
    </submittedName>
</protein>
<keyword evidence="10 17" id="KW-1133">Transmembrane helix</keyword>
<evidence type="ECO:0000256" key="2">
    <source>
        <dbReference type="ARBA" id="ARBA00008054"/>
    </source>
</evidence>
<evidence type="ECO:0000259" key="20">
    <source>
        <dbReference type="Pfam" id="PF20805"/>
    </source>
</evidence>
<dbReference type="InterPro" id="IPR013519">
    <property type="entry name" value="Int_alpha_beta-p"/>
</dbReference>
<dbReference type="PROSITE" id="PS51470">
    <property type="entry name" value="FG_GAP"/>
    <property type="match status" value="3"/>
</dbReference>
<dbReference type="PRINTS" id="PR01185">
    <property type="entry name" value="INTEGRINA"/>
</dbReference>
<dbReference type="InterPro" id="IPR018184">
    <property type="entry name" value="Integrin_alpha_C_CS"/>
</dbReference>
<dbReference type="Gene3D" id="1.20.5.930">
    <property type="entry name" value="Bicelle-embedded integrin alpha(iib) transmembrane segment"/>
    <property type="match status" value="1"/>
</dbReference>
<dbReference type="GO" id="GO:0033627">
    <property type="term" value="P:cell adhesion mediated by integrin"/>
    <property type="evidence" value="ECO:0007669"/>
    <property type="project" value="TreeGrafter"/>
</dbReference>
<dbReference type="Pfam" id="PF20805">
    <property type="entry name" value="Integrin_A_Ig_2"/>
    <property type="match status" value="1"/>
</dbReference>
<dbReference type="InterPro" id="IPR028994">
    <property type="entry name" value="Integrin_alpha_N"/>
</dbReference>
<dbReference type="GO" id="GO:0046872">
    <property type="term" value="F:metal ion binding"/>
    <property type="evidence" value="ECO:0007669"/>
    <property type="project" value="UniProtKB-KW"/>
</dbReference>
<dbReference type="Gene3D" id="2.60.40.1460">
    <property type="entry name" value="Integrin domains. Chain A, domain 2"/>
    <property type="match status" value="1"/>
</dbReference>
<dbReference type="GO" id="GO:0050900">
    <property type="term" value="P:leukocyte migration"/>
    <property type="evidence" value="ECO:0007669"/>
    <property type="project" value="TreeGrafter"/>
</dbReference>
<evidence type="ECO:0000256" key="18">
    <source>
        <dbReference type="SAM" id="MobiDB-lite"/>
    </source>
</evidence>
<sequence length="1109" mass="123657">MAPGQTLLYLSLFPWLAAAFNLDTDNVILRKGERGSLFGFSLAMHWQLQPEDKRLLLVGAPRERAFPSQQANRTGGLYSCDITSPETHCTRVLFDDNADPATESKEDQWMGVTVQSQGPGGKVVTCAHRYEKRQYVNTVQESRDIIGRCYLLSQDLTIKDPKDDESAMDGGEWSFCDGRLRGHEKFGSCQQGVAATFTRDYHYVVFGAPGTYNWKGVVRAEQKNQTFYALDIFDDGPYEVGSESRRAENLVPVPANSYLGFSLDTGKGIVSQEETTFVSGAPRANHSGAVVLLKKDTQIPRALSLVHIFEGEGLASSFGYDVAVVDLNNDGWQDIVVGAPQYFDRDGEIGGAVYIYINQQGKWEGVKPIRLSGTTDSMFGVAVENIGDINQDGFPDIAVGAPYDDFGKVFIYHGSKNGINTKPAQILDGKKSSVQYFGYSITGNMDLDRNSYPDIAVGSLSDSVSVYRSRPVISIKKTIRISPDKIDLNRQTCLEPSGICMDVEACFEYIANPKDFNPKIKLNYTFEAENDRRRLGLPSRVQFFKHLSDQLIGSITLGGQNRKGCVKTSLVMQENIKDKLRPIPVSVGVKISGSESSLPSKRRQGRSLPDLVPILNSNEPETVNSEVQFLKEGCGEDNICNSNLKLQYRFCTREGNDGRFAYLPIENNVPVLVLKDQKDIALEITVTNNPSDAKNLQKDGEDAHEAKLVATFPDSLTYSSFRELRANPEKQLTCGANQNGSQAECELGNPFKRNSNVTFYLILSTTKVNVDTTDLDVHLKLETTSNQVNLAPITATAKVVIELLLSLTGVAKPSQVYFGGNVIGESAMESEDDVGNIIEYEFRITNLGRPLKTFGTASLDIQWPKEISNGKWLLYLMKVDSKELEKIPCEPRNEINSLRLKESHRSRRKREVAEKQTNNGQKMSLFSERKYKTLDCNVNARCVNIKCSLQGLDRMALIVLRSRLWNSTFLEVCPIAILEAFLHSSIFSLLMYPHYILKQEYSMLNYLDILVRAKISVPAAAENIKLTNEVAQVRLTVFPAKTVALHTGVPWWIILVAILAGILMLALLVFLLWKCGFFKRSKKNHYDATYHKAEIHTQPSDKERLTSDA</sequence>
<dbReference type="FunFam" id="2.130.10.130:FF:000002">
    <property type="entry name" value="integrin alpha-6 isoform X2"/>
    <property type="match status" value="1"/>
</dbReference>
<dbReference type="Gene3D" id="2.60.40.1530">
    <property type="entry name" value="ntegrin, alpha v. Chain A, domain 4"/>
    <property type="match status" value="1"/>
</dbReference>
<feature type="region of interest" description="Disordered" evidence="18">
    <location>
        <begin position="593"/>
        <end position="617"/>
    </location>
</feature>
<dbReference type="AlphaFoldDB" id="A0A452J736"/>
<dbReference type="GO" id="GO:0009897">
    <property type="term" value="C:external side of plasma membrane"/>
    <property type="evidence" value="ECO:0007669"/>
    <property type="project" value="TreeGrafter"/>
</dbReference>
<dbReference type="InterPro" id="IPR048286">
    <property type="entry name" value="Integrin_alpha_Ig-like_3"/>
</dbReference>
<dbReference type="InterPro" id="IPR000413">
    <property type="entry name" value="Integrin_alpha"/>
</dbReference>
<feature type="repeat" description="FG-GAP" evidence="16">
    <location>
        <begin position="304"/>
        <end position="365"/>
    </location>
</feature>
<feature type="transmembrane region" description="Helical" evidence="17">
    <location>
        <begin position="1051"/>
        <end position="1073"/>
    </location>
</feature>
<organism evidence="22 23">
    <name type="scientific">Gopherus agassizii</name>
    <name type="common">Agassiz's desert tortoise</name>
    <dbReference type="NCBI Taxonomy" id="38772"/>
    <lineage>
        <taxon>Eukaryota</taxon>
        <taxon>Metazoa</taxon>
        <taxon>Chordata</taxon>
        <taxon>Craniata</taxon>
        <taxon>Vertebrata</taxon>
        <taxon>Euteleostomi</taxon>
        <taxon>Archelosauria</taxon>
        <taxon>Testudinata</taxon>
        <taxon>Testudines</taxon>
        <taxon>Cryptodira</taxon>
        <taxon>Durocryptodira</taxon>
        <taxon>Testudinoidea</taxon>
        <taxon>Testudinidae</taxon>
        <taxon>Gopherus</taxon>
    </lineage>
</organism>
<keyword evidence="4 17" id="KW-0812">Transmembrane</keyword>
<feature type="chain" id="PRO_5018809318" evidence="17">
    <location>
        <begin position="20"/>
        <end position="1109"/>
    </location>
</feature>
<accession>A0A452J736</accession>
<dbReference type="FunFam" id="2.60.40.1510:FF:000002">
    <property type="entry name" value="integrin alpha-6 isoform X2"/>
    <property type="match status" value="1"/>
</dbReference>
<evidence type="ECO:0000256" key="17">
    <source>
        <dbReference type="RuleBase" id="RU003762"/>
    </source>
</evidence>
<keyword evidence="8" id="KW-0106">Calcium</keyword>
<comment type="similarity">
    <text evidence="2 17">Belongs to the integrin alpha chain family.</text>
</comment>
<dbReference type="InterPro" id="IPR032695">
    <property type="entry name" value="Integrin_dom_sf"/>
</dbReference>
<dbReference type="SUPFAM" id="SSF69318">
    <property type="entry name" value="Integrin alpha N-terminal domain"/>
    <property type="match status" value="1"/>
</dbReference>
<evidence type="ECO:0000256" key="10">
    <source>
        <dbReference type="ARBA" id="ARBA00022989"/>
    </source>
</evidence>
<dbReference type="FunFam" id="2.60.40.1530:FF:000001">
    <property type="entry name" value="Integrin subunit alpha 7"/>
    <property type="match status" value="1"/>
</dbReference>
<dbReference type="Proteomes" id="UP000291020">
    <property type="component" value="Unassembled WGS sequence"/>
</dbReference>
<evidence type="ECO:0000256" key="5">
    <source>
        <dbReference type="ARBA" id="ARBA00022723"/>
    </source>
</evidence>
<keyword evidence="5" id="KW-0479">Metal-binding</keyword>
<evidence type="ECO:0000256" key="9">
    <source>
        <dbReference type="ARBA" id="ARBA00022889"/>
    </source>
</evidence>
<evidence type="ECO:0000259" key="19">
    <source>
        <dbReference type="Pfam" id="PF08441"/>
    </source>
</evidence>
<keyword evidence="6 17" id="KW-0732">Signal</keyword>
<evidence type="ECO:0000256" key="3">
    <source>
        <dbReference type="ARBA" id="ARBA00022685"/>
    </source>
</evidence>
<keyword evidence="12 17" id="KW-0472">Membrane</keyword>
<dbReference type="Gene3D" id="2.60.40.1510">
    <property type="entry name" value="ntegrin, alpha v. Chain A, domain 3"/>
    <property type="match status" value="1"/>
</dbReference>
<keyword evidence="7" id="KW-0677">Repeat</keyword>
<dbReference type="SUPFAM" id="SSF69179">
    <property type="entry name" value="Integrin domains"/>
    <property type="match status" value="3"/>
</dbReference>
<keyword evidence="15" id="KW-0325">Glycoprotein</keyword>
<evidence type="ECO:0000313" key="22">
    <source>
        <dbReference type="Ensembl" id="ENSGAGP00000036303.1"/>
    </source>
</evidence>
<evidence type="ECO:0000256" key="16">
    <source>
        <dbReference type="PROSITE-ProRule" id="PRU00803"/>
    </source>
</evidence>
<dbReference type="Gene3D" id="2.130.10.130">
    <property type="entry name" value="Integrin alpha, N-terminal"/>
    <property type="match status" value="1"/>
</dbReference>
<dbReference type="STRING" id="38772.ENSGAGP00000036303"/>
<feature type="domain" description="Integrin alpha second immunoglobulin-like" evidence="20">
    <location>
        <begin position="634"/>
        <end position="799"/>
    </location>
</feature>
<evidence type="ECO:0000313" key="23">
    <source>
        <dbReference type="Proteomes" id="UP000291020"/>
    </source>
</evidence>
<proteinExistence type="inferred from homology"/>
<keyword evidence="3" id="KW-0165">Cleavage on pair of basic residues</keyword>
<evidence type="ECO:0000259" key="21">
    <source>
        <dbReference type="Pfam" id="PF20806"/>
    </source>
</evidence>
<reference evidence="22" key="2">
    <citation type="submission" date="2025-08" db="UniProtKB">
        <authorList>
            <consortium name="Ensembl"/>
        </authorList>
    </citation>
    <scope>IDENTIFICATION</scope>
</reference>
<dbReference type="GO" id="GO:0098609">
    <property type="term" value="P:cell-cell adhesion"/>
    <property type="evidence" value="ECO:0007669"/>
    <property type="project" value="TreeGrafter"/>
</dbReference>
<dbReference type="GO" id="GO:0005178">
    <property type="term" value="F:integrin binding"/>
    <property type="evidence" value="ECO:0007669"/>
    <property type="project" value="TreeGrafter"/>
</dbReference>
<dbReference type="PANTHER" id="PTHR23220:SF9">
    <property type="entry name" value="INTEGRIN ALPHA-6"/>
    <property type="match status" value="1"/>
</dbReference>
<dbReference type="GO" id="GO:0007160">
    <property type="term" value="P:cell-matrix adhesion"/>
    <property type="evidence" value="ECO:0007669"/>
    <property type="project" value="TreeGrafter"/>
</dbReference>
<evidence type="ECO:0000256" key="15">
    <source>
        <dbReference type="ARBA" id="ARBA00023180"/>
    </source>
</evidence>
<evidence type="ECO:0000256" key="7">
    <source>
        <dbReference type="ARBA" id="ARBA00022737"/>
    </source>
</evidence>
<reference evidence="22" key="3">
    <citation type="submission" date="2025-09" db="UniProtKB">
        <authorList>
            <consortium name="Ensembl"/>
        </authorList>
    </citation>
    <scope>IDENTIFICATION</scope>
</reference>
<dbReference type="InterPro" id="IPR013517">
    <property type="entry name" value="FG-GAP"/>
</dbReference>
<dbReference type="FunFam" id="1.20.5.930:FF:000001">
    <property type="entry name" value="Integrin subunit alpha V"/>
    <property type="match status" value="1"/>
</dbReference>
<dbReference type="Pfam" id="PF13517">
    <property type="entry name" value="FG-GAP_3"/>
    <property type="match status" value="1"/>
</dbReference>
<dbReference type="PANTHER" id="PTHR23220">
    <property type="entry name" value="INTEGRIN ALPHA"/>
    <property type="match status" value="1"/>
</dbReference>
<evidence type="ECO:0000256" key="8">
    <source>
        <dbReference type="ARBA" id="ARBA00022837"/>
    </source>
</evidence>
<evidence type="ECO:0000256" key="6">
    <source>
        <dbReference type="ARBA" id="ARBA00022729"/>
    </source>
</evidence>
<evidence type="ECO:0000256" key="14">
    <source>
        <dbReference type="ARBA" id="ARBA00023170"/>
    </source>
</evidence>
<dbReference type="PROSITE" id="PS00242">
    <property type="entry name" value="INTEGRIN_ALPHA"/>
    <property type="match status" value="1"/>
</dbReference>
<keyword evidence="11 17" id="KW-0401">Integrin</keyword>
<keyword evidence="9 17" id="KW-0130">Cell adhesion</keyword>
<feature type="domain" description="Integrin alpha third immunoglobulin-like" evidence="21">
    <location>
        <begin position="805"/>
        <end position="971"/>
    </location>
</feature>
<evidence type="ECO:0000256" key="12">
    <source>
        <dbReference type="ARBA" id="ARBA00023136"/>
    </source>
</evidence>
<evidence type="ECO:0000256" key="4">
    <source>
        <dbReference type="ARBA" id="ARBA00022692"/>
    </source>
</evidence>
<comment type="subcellular location">
    <subcellularLocation>
        <location evidence="1 17">Membrane</location>
        <topology evidence="1 17">Single-pass type I membrane protein</topology>
    </subcellularLocation>
</comment>
<dbReference type="GO" id="GO:0007229">
    <property type="term" value="P:integrin-mediated signaling pathway"/>
    <property type="evidence" value="ECO:0007669"/>
    <property type="project" value="UniProtKB-KW"/>
</dbReference>
<name>A0A452J736_9SAUR</name>
<keyword evidence="13" id="KW-1015">Disulfide bond</keyword>
<evidence type="ECO:0000256" key="13">
    <source>
        <dbReference type="ARBA" id="ARBA00023157"/>
    </source>
</evidence>
<feature type="region of interest" description="Disordered" evidence="18">
    <location>
        <begin position="900"/>
        <end position="919"/>
    </location>
</feature>
<keyword evidence="14 17" id="KW-0675">Receptor</keyword>
<keyword evidence="23" id="KW-1185">Reference proteome</keyword>
<dbReference type="Ensembl" id="ENSGAGT00000041100.1">
    <property type="protein sequence ID" value="ENSGAGP00000036303.1"/>
    <property type="gene ID" value="ENSGAGG00000025726.1"/>
</dbReference>
<dbReference type="Pfam" id="PF20806">
    <property type="entry name" value="Integrin_A_Ig_3"/>
    <property type="match status" value="1"/>
</dbReference>
<dbReference type="InterPro" id="IPR048285">
    <property type="entry name" value="Integrin_alpha_Ig-like_2"/>
</dbReference>
<feature type="domain" description="Integrin alpha first immunoglubulin-like" evidence="19">
    <location>
        <begin position="469"/>
        <end position="632"/>
    </location>
</feature>
<feature type="repeat" description="FG-GAP" evidence="16">
    <location>
        <begin position="425"/>
        <end position="484"/>
    </location>
</feature>
<dbReference type="Pfam" id="PF08441">
    <property type="entry name" value="Integrin_A_Ig_1"/>
    <property type="match status" value="1"/>
</dbReference>
<feature type="signal peptide" evidence="17">
    <location>
        <begin position="1"/>
        <end position="19"/>
    </location>
</feature>
<evidence type="ECO:0000256" key="1">
    <source>
        <dbReference type="ARBA" id="ARBA00004479"/>
    </source>
</evidence>
<evidence type="ECO:0000256" key="11">
    <source>
        <dbReference type="ARBA" id="ARBA00023037"/>
    </source>
</evidence>
<dbReference type="InterPro" id="IPR013649">
    <property type="entry name" value="Integrin_alpha_Ig-like_1"/>
</dbReference>
<feature type="repeat" description="FG-GAP" evidence="16">
    <location>
        <begin position="366"/>
        <end position="421"/>
    </location>
</feature>
<dbReference type="GO" id="GO:0008305">
    <property type="term" value="C:integrin complex"/>
    <property type="evidence" value="ECO:0007669"/>
    <property type="project" value="InterPro"/>
</dbReference>